<dbReference type="EMBL" id="BMAO01008318">
    <property type="protein sequence ID" value="GFR22552.1"/>
    <property type="molecule type" value="Genomic_DNA"/>
</dbReference>
<name>A0A8X6LVV2_TRICU</name>
<protein>
    <submittedName>
        <fullName evidence="1">Uncharacterized protein</fullName>
    </submittedName>
</protein>
<evidence type="ECO:0000313" key="2">
    <source>
        <dbReference type="Proteomes" id="UP000887116"/>
    </source>
</evidence>
<proteinExistence type="predicted"/>
<organism evidence="1 2">
    <name type="scientific">Trichonephila clavata</name>
    <name type="common">Joro spider</name>
    <name type="synonym">Nephila clavata</name>
    <dbReference type="NCBI Taxonomy" id="2740835"/>
    <lineage>
        <taxon>Eukaryota</taxon>
        <taxon>Metazoa</taxon>
        <taxon>Ecdysozoa</taxon>
        <taxon>Arthropoda</taxon>
        <taxon>Chelicerata</taxon>
        <taxon>Arachnida</taxon>
        <taxon>Araneae</taxon>
        <taxon>Araneomorphae</taxon>
        <taxon>Entelegynae</taxon>
        <taxon>Araneoidea</taxon>
        <taxon>Nephilidae</taxon>
        <taxon>Trichonephila</taxon>
    </lineage>
</organism>
<reference evidence="1" key="1">
    <citation type="submission" date="2020-07" db="EMBL/GenBank/DDBJ databases">
        <title>Multicomponent nature underlies the extraordinary mechanical properties of spider dragline silk.</title>
        <authorList>
            <person name="Kono N."/>
            <person name="Nakamura H."/>
            <person name="Mori M."/>
            <person name="Yoshida Y."/>
            <person name="Ohtoshi R."/>
            <person name="Malay A.D."/>
            <person name="Moran D.A.P."/>
            <person name="Tomita M."/>
            <person name="Numata K."/>
            <person name="Arakawa K."/>
        </authorList>
    </citation>
    <scope>NUCLEOTIDE SEQUENCE</scope>
</reference>
<accession>A0A8X6LVV2</accession>
<sequence>MMDNQPITYVTPLTAAMLLHEMLESCVLDLDRMDSSSNSPETVCHRTTEATVPIIPILPDTVGTDRVPDEKEIQFRTKRVSEY</sequence>
<gene>
    <name evidence="1" type="ORF">TNCT_208571</name>
</gene>
<dbReference type="AlphaFoldDB" id="A0A8X6LVV2"/>
<dbReference type="Proteomes" id="UP000887116">
    <property type="component" value="Unassembled WGS sequence"/>
</dbReference>
<keyword evidence="2" id="KW-1185">Reference proteome</keyword>
<comment type="caution">
    <text evidence="1">The sequence shown here is derived from an EMBL/GenBank/DDBJ whole genome shotgun (WGS) entry which is preliminary data.</text>
</comment>
<evidence type="ECO:0000313" key="1">
    <source>
        <dbReference type="EMBL" id="GFR22552.1"/>
    </source>
</evidence>